<organism evidence="1">
    <name type="scientific">Arundo donax</name>
    <name type="common">Giant reed</name>
    <name type="synonym">Donax arundinaceus</name>
    <dbReference type="NCBI Taxonomy" id="35708"/>
    <lineage>
        <taxon>Eukaryota</taxon>
        <taxon>Viridiplantae</taxon>
        <taxon>Streptophyta</taxon>
        <taxon>Embryophyta</taxon>
        <taxon>Tracheophyta</taxon>
        <taxon>Spermatophyta</taxon>
        <taxon>Magnoliopsida</taxon>
        <taxon>Liliopsida</taxon>
        <taxon>Poales</taxon>
        <taxon>Poaceae</taxon>
        <taxon>PACMAD clade</taxon>
        <taxon>Arundinoideae</taxon>
        <taxon>Arundineae</taxon>
        <taxon>Arundo</taxon>
    </lineage>
</organism>
<dbReference type="AlphaFoldDB" id="A0A0A9C6X9"/>
<proteinExistence type="predicted"/>
<reference evidence="1" key="1">
    <citation type="submission" date="2014-09" db="EMBL/GenBank/DDBJ databases">
        <authorList>
            <person name="Magalhaes I.L.F."/>
            <person name="Oliveira U."/>
            <person name="Santos F.R."/>
            <person name="Vidigal T.H.D.A."/>
            <person name="Brescovit A.D."/>
            <person name="Santos A.J."/>
        </authorList>
    </citation>
    <scope>NUCLEOTIDE SEQUENCE</scope>
    <source>
        <tissue evidence="1">Shoot tissue taken approximately 20 cm above the soil surface</tissue>
    </source>
</reference>
<sequence length="33" mass="3847">MKRSTVSDELISVRLKEPHSKWLTLELKVGYVC</sequence>
<protein>
    <submittedName>
        <fullName evidence="1">Uncharacterized protein</fullName>
    </submittedName>
</protein>
<name>A0A0A9C6X9_ARUDO</name>
<dbReference type="EMBL" id="GBRH01225846">
    <property type="protein sequence ID" value="JAD72049.1"/>
    <property type="molecule type" value="Transcribed_RNA"/>
</dbReference>
<evidence type="ECO:0000313" key="1">
    <source>
        <dbReference type="EMBL" id="JAD72049.1"/>
    </source>
</evidence>
<reference evidence="1" key="2">
    <citation type="journal article" date="2015" name="Data Brief">
        <title>Shoot transcriptome of the giant reed, Arundo donax.</title>
        <authorList>
            <person name="Barrero R.A."/>
            <person name="Guerrero F.D."/>
            <person name="Moolhuijzen P."/>
            <person name="Goolsby J.A."/>
            <person name="Tidwell J."/>
            <person name="Bellgard S.E."/>
            <person name="Bellgard M.I."/>
        </authorList>
    </citation>
    <scope>NUCLEOTIDE SEQUENCE</scope>
    <source>
        <tissue evidence="1">Shoot tissue taken approximately 20 cm above the soil surface</tissue>
    </source>
</reference>
<accession>A0A0A9C6X9</accession>